<dbReference type="Proteomes" id="UP000295361">
    <property type="component" value="Unassembled WGS sequence"/>
</dbReference>
<evidence type="ECO:0000313" key="3">
    <source>
        <dbReference type="Proteomes" id="UP000295361"/>
    </source>
</evidence>
<organism evidence="2 3">
    <name type="scientific">Roseateles toxinivorans</name>
    <dbReference type="NCBI Taxonomy" id="270368"/>
    <lineage>
        <taxon>Bacteria</taxon>
        <taxon>Pseudomonadati</taxon>
        <taxon>Pseudomonadota</taxon>
        <taxon>Betaproteobacteria</taxon>
        <taxon>Burkholderiales</taxon>
        <taxon>Sphaerotilaceae</taxon>
        <taxon>Roseateles</taxon>
    </lineage>
</organism>
<proteinExistence type="predicted"/>
<reference evidence="2 3" key="1">
    <citation type="submission" date="2019-03" db="EMBL/GenBank/DDBJ databases">
        <title>Genomic Encyclopedia of Type Strains, Phase IV (KMG-IV): sequencing the most valuable type-strain genomes for metagenomic binning, comparative biology and taxonomic classification.</title>
        <authorList>
            <person name="Goeker M."/>
        </authorList>
    </citation>
    <scope>NUCLEOTIDE SEQUENCE [LARGE SCALE GENOMIC DNA]</scope>
    <source>
        <strain evidence="2 3">DSM 16998</strain>
    </source>
</reference>
<keyword evidence="3" id="KW-1185">Reference proteome</keyword>
<dbReference type="AlphaFoldDB" id="A0A4R6QAW2"/>
<dbReference type="Pfam" id="PF00027">
    <property type="entry name" value="cNMP_binding"/>
    <property type="match status" value="1"/>
</dbReference>
<dbReference type="InterPro" id="IPR014710">
    <property type="entry name" value="RmlC-like_jellyroll"/>
</dbReference>
<accession>A0A4R6QAW2</accession>
<dbReference type="InParanoid" id="A0A4R6QAW2"/>
<protein>
    <submittedName>
        <fullName evidence="2">CRP-like cAMP-binding protein</fullName>
    </submittedName>
</protein>
<sequence>MGPCPPGTRREPSPAWISDARVKLFRRGQIIVRAGSTPAEWIAISSGAVGLITQVAGSTRVAVAALWLGDVIGSASPLGKHVAQYDVTALVDVVTINIPWTRLAAGPAPQQFADAEQLYSATETRLQEQIFMRLAGNGFQRLVSVLATLAAALAPGIDTAWPGRSLSLPVAQACIGQLSGLSRRQTWIYLGQLAAFGWVTTARTQVTLVGLRSWLALMAEVDGRGLACIASAELCSDVLAALASRDGLDRLDGLRAVLFTGEKC</sequence>
<dbReference type="Gene3D" id="2.60.120.10">
    <property type="entry name" value="Jelly Rolls"/>
    <property type="match status" value="1"/>
</dbReference>
<dbReference type="CDD" id="cd00038">
    <property type="entry name" value="CAP_ED"/>
    <property type="match status" value="1"/>
</dbReference>
<dbReference type="SUPFAM" id="SSF51206">
    <property type="entry name" value="cAMP-binding domain-like"/>
    <property type="match status" value="1"/>
</dbReference>
<dbReference type="InterPro" id="IPR018490">
    <property type="entry name" value="cNMP-bd_dom_sf"/>
</dbReference>
<feature type="domain" description="Cyclic nucleotide-binding" evidence="1">
    <location>
        <begin position="24"/>
        <end position="103"/>
    </location>
</feature>
<comment type="caution">
    <text evidence="2">The sequence shown here is derived from an EMBL/GenBank/DDBJ whole genome shotgun (WGS) entry which is preliminary data.</text>
</comment>
<name>A0A4R6QAW2_9BURK</name>
<dbReference type="InterPro" id="IPR000595">
    <property type="entry name" value="cNMP-bd_dom"/>
</dbReference>
<gene>
    <name evidence="2" type="ORF">DES47_11947</name>
</gene>
<evidence type="ECO:0000313" key="2">
    <source>
        <dbReference type="EMBL" id="TDP59066.1"/>
    </source>
</evidence>
<evidence type="ECO:0000259" key="1">
    <source>
        <dbReference type="Pfam" id="PF00027"/>
    </source>
</evidence>
<dbReference type="EMBL" id="SNXS01000019">
    <property type="protein sequence ID" value="TDP59066.1"/>
    <property type="molecule type" value="Genomic_DNA"/>
</dbReference>